<dbReference type="UniPathway" id="UPA00392"/>
<evidence type="ECO:0000313" key="11">
    <source>
        <dbReference type="Proteomes" id="UP000243793"/>
    </source>
</evidence>
<dbReference type="EC" id="2.4.2.29" evidence="8"/>
<accession>A0A1Y0CTQ9</accession>
<dbReference type="PANTHER" id="PTHR46499">
    <property type="entry name" value="QUEUINE TRNA-RIBOSYLTRANSFERASE"/>
    <property type="match status" value="1"/>
</dbReference>
<dbReference type="InterPro" id="IPR004803">
    <property type="entry name" value="TGT"/>
</dbReference>
<dbReference type="NCBIfam" id="TIGR00430">
    <property type="entry name" value="Q_tRNA_tgt"/>
    <property type="match status" value="1"/>
</dbReference>
<reference evidence="11" key="1">
    <citation type="submission" date="2017-05" db="EMBL/GenBank/DDBJ databases">
        <authorList>
            <person name="Sung H."/>
        </authorList>
    </citation>
    <scope>NUCLEOTIDE SEQUENCE [LARGE SCALE GENOMIC DNA]</scope>
    <source>
        <strain evidence="11">AMac2203</strain>
    </source>
</reference>
<evidence type="ECO:0000259" key="9">
    <source>
        <dbReference type="Pfam" id="PF01702"/>
    </source>
</evidence>
<evidence type="ECO:0000256" key="4">
    <source>
        <dbReference type="ARBA" id="ARBA00022694"/>
    </source>
</evidence>
<evidence type="ECO:0000256" key="3">
    <source>
        <dbReference type="ARBA" id="ARBA00022679"/>
    </source>
</evidence>
<feature type="active site" description="Proton acceptor" evidence="8">
    <location>
        <position position="89"/>
    </location>
</feature>
<dbReference type="FunFam" id="3.20.20.105:FF:000001">
    <property type="entry name" value="Queuine tRNA-ribosyltransferase"/>
    <property type="match status" value="1"/>
</dbReference>
<feature type="region of interest" description="RNA binding" evidence="8">
    <location>
        <begin position="245"/>
        <end position="251"/>
    </location>
</feature>
<sequence length="379" mass="42793">MKFELHTTDGLARRGRLVFDRGVVDTPAFMPVGTYGTVKGMTPEEVDATGAQILLGNTFHLWVRPGQEVMKLHGDLHDFMNWQGPILTDSGGFQVFSLGDIRKITEEGVYFRNPVNGDRIFLSPEVSMEIQYDLGSDIVMIMDECTPYPATWEEAKKSMEMSLRWAKRSREHFDKQENPNALFGIIQGGVYEDLRDESLQGLLDIGFDGYAMGGLAVGEPKAEMHKVLEHTCPKIPADKPRYLMGVGKPEDLVEGVRRGIDMFDCVMPTRNARNGHLFTTEGIVKIRNAKHKVDTGPLDAECDCYTCKNYSRSYLHHLDKCNEILGSRLNTIHNLRYYQRVMEGLRHAIEQGKLDDFVADFYARRGQEVPPLGQSQAAQ</sequence>
<dbReference type="SUPFAM" id="SSF51713">
    <property type="entry name" value="tRNA-guanine transglycosylase"/>
    <property type="match status" value="1"/>
</dbReference>
<feature type="region of interest" description="RNA binding; important for wobble base 34 recognition" evidence="8">
    <location>
        <begin position="269"/>
        <end position="273"/>
    </location>
</feature>
<name>A0A1Y0CTQ9_9GAMM</name>
<feature type="binding site" evidence="8">
    <location>
        <begin position="89"/>
        <end position="93"/>
    </location>
    <ligand>
        <name>substrate</name>
    </ligand>
</feature>
<feature type="binding site" evidence="8">
    <location>
        <position position="302"/>
    </location>
    <ligand>
        <name>Zn(2+)</name>
        <dbReference type="ChEBI" id="CHEBI:29105"/>
    </ligand>
</feature>
<dbReference type="GO" id="GO:0008616">
    <property type="term" value="P:tRNA queuosine(34) biosynthetic process"/>
    <property type="evidence" value="ECO:0007669"/>
    <property type="project" value="UniProtKB-UniRule"/>
</dbReference>
<dbReference type="OrthoDB" id="9805417at2"/>
<keyword evidence="5 8" id="KW-0479">Metal-binding</keyword>
<dbReference type="Proteomes" id="UP000243793">
    <property type="component" value="Chromosome"/>
</dbReference>
<dbReference type="InterPro" id="IPR002616">
    <property type="entry name" value="tRNA_ribo_trans-like"/>
</dbReference>
<dbReference type="PANTHER" id="PTHR46499:SF1">
    <property type="entry name" value="QUEUINE TRNA-RIBOSYLTRANSFERASE"/>
    <property type="match status" value="1"/>
</dbReference>
<dbReference type="AlphaFoldDB" id="A0A1Y0CTQ9"/>
<feature type="binding site" evidence="8">
    <location>
        <position position="304"/>
    </location>
    <ligand>
        <name>Zn(2+)</name>
        <dbReference type="ChEBI" id="CHEBI:29105"/>
    </ligand>
</feature>
<evidence type="ECO:0000256" key="8">
    <source>
        <dbReference type="HAMAP-Rule" id="MF_00168"/>
    </source>
</evidence>
<protein>
    <recommendedName>
        <fullName evidence="8">Queuine tRNA-ribosyltransferase</fullName>
        <ecNumber evidence="8">2.4.2.29</ecNumber>
    </recommendedName>
    <alternativeName>
        <fullName evidence="8">Guanine insertion enzyme</fullName>
    </alternativeName>
    <alternativeName>
        <fullName evidence="8">tRNA-guanine transglycosylase</fullName>
    </alternativeName>
</protein>
<comment type="cofactor">
    <cofactor evidence="8">
        <name>Zn(2+)</name>
        <dbReference type="ChEBI" id="CHEBI:29105"/>
    </cofactor>
    <text evidence="8">Binds 1 zinc ion per subunit.</text>
</comment>
<keyword evidence="8" id="KW-0862">Zinc</keyword>
<keyword evidence="6 8" id="KW-0671">Queuosine biosynthesis</keyword>
<gene>
    <name evidence="8" type="primary">tgt</name>
    <name evidence="10" type="ORF">CBP12_00070</name>
</gene>
<dbReference type="EMBL" id="CP021376">
    <property type="protein sequence ID" value="ART78741.1"/>
    <property type="molecule type" value="Genomic_DNA"/>
</dbReference>
<comment type="catalytic activity">
    <reaction evidence="7 8">
        <text>7-aminomethyl-7-carbaguanine + guanosine(34) in tRNA = 7-aminomethyl-7-carbaguanosine(34) in tRNA + guanine</text>
        <dbReference type="Rhea" id="RHEA:24104"/>
        <dbReference type="Rhea" id="RHEA-COMP:10341"/>
        <dbReference type="Rhea" id="RHEA-COMP:10342"/>
        <dbReference type="ChEBI" id="CHEBI:16235"/>
        <dbReference type="ChEBI" id="CHEBI:58703"/>
        <dbReference type="ChEBI" id="CHEBI:74269"/>
        <dbReference type="ChEBI" id="CHEBI:82833"/>
        <dbReference type="EC" id="2.4.2.29"/>
    </reaction>
</comment>
<keyword evidence="11" id="KW-1185">Reference proteome</keyword>
<dbReference type="InterPro" id="IPR036511">
    <property type="entry name" value="TGT-like_sf"/>
</dbReference>
<evidence type="ECO:0000313" key="10">
    <source>
        <dbReference type="EMBL" id="ART78741.1"/>
    </source>
</evidence>
<evidence type="ECO:0000256" key="5">
    <source>
        <dbReference type="ARBA" id="ARBA00022723"/>
    </source>
</evidence>
<feature type="binding site" evidence="8">
    <location>
        <position position="333"/>
    </location>
    <ligand>
        <name>Zn(2+)</name>
        <dbReference type="ChEBI" id="CHEBI:29105"/>
    </ligand>
</feature>
<evidence type="ECO:0000256" key="2">
    <source>
        <dbReference type="ARBA" id="ARBA00022676"/>
    </source>
</evidence>
<feature type="binding site" evidence="8">
    <location>
        <position position="143"/>
    </location>
    <ligand>
        <name>substrate</name>
    </ligand>
</feature>
<keyword evidence="4 8" id="KW-0819">tRNA processing</keyword>
<dbReference type="Pfam" id="PF01702">
    <property type="entry name" value="TGT"/>
    <property type="match status" value="1"/>
</dbReference>
<comment type="function">
    <text evidence="8">Catalyzes the base-exchange of a guanine (G) residue with the queuine precursor 7-aminomethyl-7-deazaguanine (PreQ1) at position 34 (anticodon wobble position) in tRNAs with GU(N) anticodons (tRNA-Asp, -Asn, -His and -Tyr). Catalysis occurs through a double-displacement mechanism. The nucleophile active site attacks the C1' of nucleotide 34 to detach the guanine base from the RNA, forming a covalent enzyme-RNA intermediate. The proton acceptor active site deprotonates the incoming PreQ1, allowing a nucleophilic attack on the C1' of the ribose to form the product. After dissociation, two additional enzymatic reactions on the tRNA convert PreQ1 to queuine (Q), resulting in the hypermodified nucleoside queuosine (7-(((4,5-cis-dihydroxy-2-cyclopenten-1-yl)amino)methyl)-7-deazaguanosine).</text>
</comment>
<comment type="subunit">
    <text evidence="8">Homodimer. Within each dimer, one monomer is responsible for RNA recognition and catalysis, while the other monomer binds to the replacement base PreQ1.</text>
</comment>
<feature type="active site" description="Nucleophile" evidence="8">
    <location>
        <position position="264"/>
    </location>
</feature>
<proteinExistence type="inferred from homology"/>
<comment type="pathway">
    <text evidence="1 8">tRNA modification; tRNA-queuosine biosynthesis.</text>
</comment>
<dbReference type="InterPro" id="IPR050076">
    <property type="entry name" value="ArchSynthase1/Queuine_TRR"/>
</dbReference>
<evidence type="ECO:0000256" key="7">
    <source>
        <dbReference type="ARBA" id="ARBA00050112"/>
    </source>
</evidence>
<dbReference type="Gene3D" id="3.20.20.105">
    <property type="entry name" value="Queuine tRNA-ribosyltransferase-like"/>
    <property type="match status" value="1"/>
</dbReference>
<comment type="similarity">
    <text evidence="8">Belongs to the queuine tRNA-ribosyltransferase family.</text>
</comment>
<feature type="binding site" evidence="8">
    <location>
        <position position="307"/>
    </location>
    <ligand>
        <name>Zn(2+)</name>
        <dbReference type="ChEBI" id="CHEBI:29105"/>
    </ligand>
</feature>
<feature type="binding site" evidence="8">
    <location>
        <position position="187"/>
    </location>
    <ligand>
        <name>substrate</name>
    </ligand>
</feature>
<organism evidence="10 11">
    <name type="scientific">Oceanisphaera avium</name>
    <dbReference type="NCBI Taxonomy" id="1903694"/>
    <lineage>
        <taxon>Bacteria</taxon>
        <taxon>Pseudomonadati</taxon>
        <taxon>Pseudomonadota</taxon>
        <taxon>Gammaproteobacteria</taxon>
        <taxon>Aeromonadales</taxon>
        <taxon>Aeromonadaceae</taxon>
        <taxon>Oceanisphaera</taxon>
    </lineage>
</organism>
<feature type="binding site" evidence="8">
    <location>
        <position position="214"/>
    </location>
    <ligand>
        <name>substrate</name>
    </ligand>
</feature>
<dbReference type="KEGG" id="ocm:CBP12_00070"/>
<feature type="domain" description="tRNA-guanine(15) transglycosylase-like" evidence="9">
    <location>
        <begin position="10"/>
        <end position="365"/>
    </location>
</feature>
<dbReference type="HAMAP" id="MF_00168">
    <property type="entry name" value="Q_tRNA_Tgt"/>
    <property type="match status" value="1"/>
</dbReference>
<dbReference type="GO" id="GO:0005829">
    <property type="term" value="C:cytosol"/>
    <property type="evidence" value="ECO:0007669"/>
    <property type="project" value="TreeGrafter"/>
</dbReference>
<dbReference type="GO" id="GO:0008479">
    <property type="term" value="F:tRNA-guanosine(34) queuine transglycosylase activity"/>
    <property type="evidence" value="ECO:0007669"/>
    <property type="project" value="UniProtKB-UniRule"/>
</dbReference>
<evidence type="ECO:0000256" key="6">
    <source>
        <dbReference type="ARBA" id="ARBA00022785"/>
    </source>
</evidence>
<evidence type="ECO:0000256" key="1">
    <source>
        <dbReference type="ARBA" id="ARBA00004691"/>
    </source>
</evidence>
<keyword evidence="3 8" id="KW-0808">Transferase</keyword>
<keyword evidence="2 8" id="KW-0328">Glycosyltransferase</keyword>
<dbReference type="GO" id="GO:0046872">
    <property type="term" value="F:metal ion binding"/>
    <property type="evidence" value="ECO:0007669"/>
    <property type="project" value="UniProtKB-KW"/>
</dbReference>
<dbReference type="RefSeq" id="WP_086961780.1">
    <property type="nucleotide sequence ID" value="NZ_CP021376.1"/>
</dbReference>
<dbReference type="NCBIfam" id="TIGR00449">
    <property type="entry name" value="tgt_general"/>
    <property type="match status" value="1"/>
</dbReference>